<dbReference type="RefSeq" id="WP_111953746.1">
    <property type="nucleotide sequence ID" value="NZ_CP036313.1"/>
</dbReference>
<dbReference type="EMBL" id="CP036313">
    <property type="protein sequence ID" value="QBH12679.1"/>
    <property type="molecule type" value="Genomic_DNA"/>
</dbReference>
<evidence type="ECO:0000313" key="6">
    <source>
        <dbReference type="Proteomes" id="UP000293902"/>
    </source>
</evidence>
<dbReference type="PANTHER" id="PTHR33393:SF11">
    <property type="entry name" value="POLYGLUTAMINE SYNTHESIS ACCESSORY PROTEIN RV0574C-RELATED"/>
    <property type="match status" value="1"/>
</dbReference>
<evidence type="ECO:0000313" key="5">
    <source>
        <dbReference type="Proteomes" id="UP000248798"/>
    </source>
</evidence>
<protein>
    <submittedName>
        <fullName evidence="3">CapA family protein</fullName>
    </submittedName>
</protein>
<evidence type="ECO:0000256" key="1">
    <source>
        <dbReference type="ARBA" id="ARBA00005662"/>
    </source>
</evidence>
<proteinExistence type="inferred from homology"/>
<comment type="similarity">
    <text evidence="1">Belongs to the CapA family.</text>
</comment>
<dbReference type="Pfam" id="PF09587">
    <property type="entry name" value="PGA_cap"/>
    <property type="match status" value="1"/>
</dbReference>
<dbReference type="Proteomes" id="UP000248798">
    <property type="component" value="Unassembled WGS sequence"/>
</dbReference>
<dbReference type="PANTHER" id="PTHR33393">
    <property type="entry name" value="POLYGLUTAMINE SYNTHESIS ACCESSORY PROTEIN RV0574C-RELATED"/>
    <property type="match status" value="1"/>
</dbReference>
<dbReference type="AlphaFoldDB" id="A0A328FGQ2"/>
<reference evidence="3 6" key="2">
    <citation type="submission" date="2019-02" db="EMBL/GenBank/DDBJ databases">
        <title>Complete genome sequence of Desulfobacter hydrogenophilus AcRS1.</title>
        <authorList>
            <person name="Marietou A."/>
            <person name="Lund M.B."/>
            <person name="Marshall I.P.G."/>
            <person name="Schreiber L."/>
            <person name="Jorgensen B."/>
        </authorList>
    </citation>
    <scope>NUCLEOTIDE SEQUENCE [LARGE SCALE GENOMIC DNA]</scope>
    <source>
        <strain evidence="3 6">AcRS1</strain>
    </source>
</reference>
<name>A0A328FGQ2_9BACT</name>
<dbReference type="SUPFAM" id="SSF56300">
    <property type="entry name" value="Metallo-dependent phosphatases"/>
    <property type="match status" value="1"/>
</dbReference>
<keyword evidence="6" id="KW-1185">Reference proteome</keyword>
<reference evidence="4 5" key="1">
    <citation type="submission" date="2018-06" db="EMBL/GenBank/DDBJ databases">
        <title>Complete Genome Sequence of Desulfobacter hydrogenophilus (DSM3380).</title>
        <authorList>
            <person name="Marietou A."/>
            <person name="Schreiber L."/>
            <person name="Marshall I."/>
            <person name="Jorgensen B."/>
        </authorList>
    </citation>
    <scope>NUCLEOTIDE SEQUENCE [LARGE SCALE GENOMIC DNA]</scope>
    <source>
        <strain evidence="4 5">DSM 3380</strain>
    </source>
</reference>
<evidence type="ECO:0000313" key="3">
    <source>
        <dbReference type="EMBL" id="QBH12679.1"/>
    </source>
</evidence>
<dbReference type="InterPro" id="IPR019079">
    <property type="entry name" value="Capsule_synth_CapA"/>
</dbReference>
<organism evidence="4 5">
    <name type="scientific">Desulfobacter hydrogenophilus</name>
    <dbReference type="NCBI Taxonomy" id="2291"/>
    <lineage>
        <taxon>Bacteria</taxon>
        <taxon>Pseudomonadati</taxon>
        <taxon>Thermodesulfobacteriota</taxon>
        <taxon>Desulfobacteria</taxon>
        <taxon>Desulfobacterales</taxon>
        <taxon>Desulfobacteraceae</taxon>
        <taxon>Desulfobacter</taxon>
    </lineage>
</organism>
<dbReference type="Proteomes" id="UP000293902">
    <property type="component" value="Chromosome"/>
</dbReference>
<feature type="domain" description="Capsule synthesis protein CapA" evidence="2">
    <location>
        <begin position="25"/>
        <end position="264"/>
    </location>
</feature>
<evidence type="ECO:0000313" key="4">
    <source>
        <dbReference type="EMBL" id="RAM03356.1"/>
    </source>
</evidence>
<dbReference type="SMART" id="SM00854">
    <property type="entry name" value="PGA_cap"/>
    <property type="match status" value="1"/>
</dbReference>
<sequence>MPDTNPFNFQTGSWSRDADSTDAATLIIAGDWAPIRAFAPLIESDPQSIYGDVLLLLQDADLTVVNLEAPLSDIGSEVCKSGAVFKGKTCHVKGLTAVPFSAVTLGNNHMFDFGIGAFRQTVGILDRHGIACTGAGMTKAEAEAPLIMEAKGVRIAIINISEGEDLTAAGPGPGVAGWDIEGVCVRIKDLKKDTTQTLHAVIAVVHCGLEYIPFAPEYVTNAFRQLAHAGADAVIGHHPHVPQGLFFHGKTPVCCSLGNFVFYQPTTFFWRKLGYMVRLHINKKGLAGLDIEPYRIHDRGVQMLAEPDRDYFFKRLRQISEPLSTPEGSRQAWQGFLDYYGVAGLKKEVNMILNKLDDTPGKGAAMFRNRLTTAQHFHHWKDLFSRVVQDKMGQSPAWAQDLAREWLTRQVENE</sequence>
<dbReference type="InterPro" id="IPR029052">
    <property type="entry name" value="Metallo-depent_PP-like"/>
</dbReference>
<evidence type="ECO:0000259" key="2">
    <source>
        <dbReference type="SMART" id="SM00854"/>
    </source>
</evidence>
<gene>
    <name evidence="4" type="ORF">DO021_03460</name>
    <name evidence="3" type="ORF">EYB58_07005</name>
</gene>
<dbReference type="InterPro" id="IPR052169">
    <property type="entry name" value="CW_Biosynth-Accessory"/>
</dbReference>
<dbReference type="OrthoDB" id="5405713at2"/>
<dbReference type="EMBL" id="QLNI01000005">
    <property type="protein sequence ID" value="RAM03356.1"/>
    <property type="molecule type" value="Genomic_DNA"/>
</dbReference>
<accession>A0A328FGQ2</accession>
<dbReference type="Gene3D" id="3.60.21.10">
    <property type="match status" value="1"/>
</dbReference>
<dbReference type="CDD" id="cd07381">
    <property type="entry name" value="MPP_CapA"/>
    <property type="match status" value="1"/>
</dbReference>